<keyword evidence="2" id="KW-1185">Reference proteome</keyword>
<accession>A0AAD9RP32</accession>
<sequence>MLSYIFDDYSKQHIHKAIGKLPEEPQAVSILRTLEETRDDLATNKTTLDNPMDGSIKENWSHDPSNFYAVFVLT</sequence>
<organism evidence="1 2">
    <name type="scientific">Odynerus spinipes</name>
    <dbReference type="NCBI Taxonomy" id="1348599"/>
    <lineage>
        <taxon>Eukaryota</taxon>
        <taxon>Metazoa</taxon>
        <taxon>Ecdysozoa</taxon>
        <taxon>Arthropoda</taxon>
        <taxon>Hexapoda</taxon>
        <taxon>Insecta</taxon>
        <taxon>Pterygota</taxon>
        <taxon>Neoptera</taxon>
        <taxon>Endopterygota</taxon>
        <taxon>Hymenoptera</taxon>
        <taxon>Apocrita</taxon>
        <taxon>Aculeata</taxon>
        <taxon>Vespoidea</taxon>
        <taxon>Vespidae</taxon>
        <taxon>Eumeninae</taxon>
        <taxon>Odynerus</taxon>
    </lineage>
</organism>
<comment type="caution">
    <text evidence="1">The sequence shown here is derived from an EMBL/GenBank/DDBJ whole genome shotgun (WGS) entry which is preliminary data.</text>
</comment>
<proteinExistence type="predicted"/>
<name>A0AAD9RP32_9HYME</name>
<protein>
    <submittedName>
        <fullName evidence="1">Uncharacterized protein</fullName>
    </submittedName>
</protein>
<evidence type="ECO:0000313" key="2">
    <source>
        <dbReference type="Proteomes" id="UP001258017"/>
    </source>
</evidence>
<reference evidence="1" key="2">
    <citation type="journal article" date="2023" name="Commun. Biol.">
        <title>Intrasexual cuticular hydrocarbon dimorphism in a wasp sheds light on hydrocarbon biosynthesis genes in Hymenoptera.</title>
        <authorList>
            <person name="Moris V.C."/>
            <person name="Podsiadlowski L."/>
            <person name="Martin S."/>
            <person name="Oeyen J.P."/>
            <person name="Donath A."/>
            <person name="Petersen M."/>
            <person name="Wilbrandt J."/>
            <person name="Misof B."/>
            <person name="Liedtke D."/>
            <person name="Thamm M."/>
            <person name="Scheiner R."/>
            <person name="Schmitt T."/>
            <person name="Niehuis O."/>
        </authorList>
    </citation>
    <scope>NUCLEOTIDE SEQUENCE</scope>
    <source>
        <strain evidence="1">GBR_01_08_01A</strain>
    </source>
</reference>
<reference evidence="1" key="1">
    <citation type="submission" date="2021-08" db="EMBL/GenBank/DDBJ databases">
        <authorList>
            <person name="Misof B."/>
            <person name="Oliver O."/>
            <person name="Podsiadlowski L."/>
            <person name="Donath A."/>
            <person name="Peters R."/>
            <person name="Mayer C."/>
            <person name="Rust J."/>
            <person name="Gunkel S."/>
            <person name="Lesny P."/>
            <person name="Martin S."/>
            <person name="Oeyen J.P."/>
            <person name="Petersen M."/>
            <person name="Panagiotis P."/>
            <person name="Wilbrandt J."/>
            <person name="Tanja T."/>
        </authorList>
    </citation>
    <scope>NUCLEOTIDE SEQUENCE</scope>
    <source>
        <strain evidence="1">GBR_01_08_01A</strain>
        <tissue evidence="1">Thorax + abdomen</tissue>
    </source>
</reference>
<dbReference type="AlphaFoldDB" id="A0AAD9RP32"/>
<dbReference type="EMBL" id="JAIFRP010000030">
    <property type="protein sequence ID" value="KAK2583297.1"/>
    <property type="molecule type" value="Genomic_DNA"/>
</dbReference>
<dbReference type="Proteomes" id="UP001258017">
    <property type="component" value="Unassembled WGS sequence"/>
</dbReference>
<evidence type="ECO:0000313" key="1">
    <source>
        <dbReference type="EMBL" id="KAK2583297.1"/>
    </source>
</evidence>
<gene>
    <name evidence="1" type="ORF">KPH14_009299</name>
</gene>